<dbReference type="GO" id="GO:0003676">
    <property type="term" value="F:nucleic acid binding"/>
    <property type="evidence" value="ECO:0007669"/>
    <property type="project" value="InterPro"/>
</dbReference>
<protein>
    <submittedName>
        <fullName evidence="2">Putative transposase</fullName>
    </submittedName>
</protein>
<gene>
    <name evidence="2" type="ORF">BECKTC1821F_GA0114240_10042</name>
</gene>
<dbReference type="Gene3D" id="3.30.420.10">
    <property type="entry name" value="Ribonuclease H-like superfamily/Ribonuclease H"/>
    <property type="match status" value="1"/>
</dbReference>
<dbReference type="AlphaFoldDB" id="A0A450ZJW8"/>
<dbReference type="SUPFAM" id="SSF53098">
    <property type="entry name" value="Ribonuclease H-like"/>
    <property type="match status" value="1"/>
</dbReference>
<dbReference type="NCBIfam" id="NF033516">
    <property type="entry name" value="transpos_IS3"/>
    <property type="match status" value="1"/>
</dbReference>
<feature type="domain" description="Integrase catalytic" evidence="1">
    <location>
        <begin position="150"/>
        <end position="310"/>
    </location>
</feature>
<dbReference type="InterPro" id="IPR050900">
    <property type="entry name" value="Transposase_IS3/IS150/IS904"/>
</dbReference>
<dbReference type="PANTHER" id="PTHR46889">
    <property type="entry name" value="TRANSPOSASE INSF FOR INSERTION SEQUENCE IS3B-RELATED"/>
    <property type="match status" value="1"/>
</dbReference>
<dbReference type="InterPro" id="IPR048020">
    <property type="entry name" value="Transpos_IS3"/>
</dbReference>
<dbReference type="InterPro" id="IPR036397">
    <property type="entry name" value="RNaseH_sf"/>
</dbReference>
<proteinExistence type="predicted"/>
<dbReference type="InterPro" id="IPR025948">
    <property type="entry name" value="HTH-like_dom"/>
</dbReference>
<dbReference type="InterPro" id="IPR001584">
    <property type="entry name" value="Integrase_cat-core"/>
</dbReference>
<dbReference type="EMBL" id="CAADFW010000004">
    <property type="protein sequence ID" value="VFK54071.1"/>
    <property type="molecule type" value="Genomic_DNA"/>
</dbReference>
<dbReference type="PROSITE" id="PS50994">
    <property type="entry name" value="INTEGRASE"/>
    <property type="match status" value="1"/>
</dbReference>
<dbReference type="InterPro" id="IPR012337">
    <property type="entry name" value="RNaseH-like_sf"/>
</dbReference>
<sequence>MGWGTGSAISADWQAASGDGLVEKKDWASRLSLEDKRECIESGHGKLSIQRQCELIGLSRASDYRSTPVVGETVENLELMRRIDEEYTRHPFYGSRKMRDWLRGQGYEVNRKRVQRLMRKMKLVSVAPKPNSSRPVSAHKVYPYLLQGLRIGQPDQVWCADITYIRMAHGFVYLMVVMDWYSRYVLTWEISVTMEEAFRVSALESALRRHGHPQIFNTDQGAQFTGEAFTGVLRDADVAISMDGKGRAMDNTMVERLWRSVKYEEVYLKDYEGVGELVEALKQYFTFYNTERPHQGHGGLTPAEVYYGSFHLMLAT</sequence>
<dbReference type="PANTHER" id="PTHR46889:SF7">
    <property type="entry name" value="TRANSPOSASE FOR INSERTION SEQUENCE ELEMENT IS904"/>
    <property type="match status" value="1"/>
</dbReference>
<organism evidence="2">
    <name type="scientific">Candidatus Kentrum sp. TC</name>
    <dbReference type="NCBI Taxonomy" id="2126339"/>
    <lineage>
        <taxon>Bacteria</taxon>
        <taxon>Pseudomonadati</taxon>
        <taxon>Pseudomonadota</taxon>
        <taxon>Gammaproteobacteria</taxon>
        <taxon>Candidatus Kentrum</taxon>
    </lineage>
</organism>
<name>A0A450ZJW8_9GAMM</name>
<evidence type="ECO:0000259" key="1">
    <source>
        <dbReference type="PROSITE" id="PS50994"/>
    </source>
</evidence>
<reference evidence="2" key="1">
    <citation type="submission" date="2019-02" db="EMBL/GenBank/DDBJ databases">
        <authorList>
            <person name="Gruber-Vodicka R. H."/>
            <person name="Seah K. B. B."/>
        </authorList>
    </citation>
    <scope>NUCLEOTIDE SEQUENCE</scope>
    <source>
        <strain evidence="2">BECK_BZ126</strain>
    </source>
</reference>
<evidence type="ECO:0000313" key="2">
    <source>
        <dbReference type="EMBL" id="VFK54071.1"/>
    </source>
</evidence>
<dbReference type="Pfam" id="PF00665">
    <property type="entry name" value="rve"/>
    <property type="match status" value="1"/>
</dbReference>
<dbReference type="Pfam" id="PF13276">
    <property type="entry name" value="HTH_21"/>
    <property type="match status" value="1"/>
</dbReference>
<accession>A0A450ZJW8</accession>
<dbReference type="GO" id="GO:0015074">
    <property type="term" value="P:DNA integration"/>
    <property type="evidence" value="ECO:0007669"/>
    <property type="project" value="InterPro"/>
</dbReference>